<keyword evidence="8" id="KW-1185">Reference proteome</keyword>
<comment type="similarity">
    <text evidence="6">Belongs to the insect chemoreceptor superfamily. Gustatory receptor (GR) family.</text>
</comment>
<feature type="transmembrane region" description="Helical" evidence="6">
    <location>
        <begin position="211"/>
        <end position="239"/>
    </location>
</feature>
<feature type="transmembrane region" description="Helical" evidence="6">
    <location>
        <begin position="180"/>
        <end position="199"/>
    </location>
</feature>
<name>A0ABQ9G1V2_9NEOP</name>
<comment type="subcellular location">
    <subcellularLocation>
        <location evidence="1 6">Cell membrane</location>
        <topology evidence="1 6">Multi-pass membrane protein</topology>
    </subcellularLocation>
</comment>
<keyword evidence="4 6" id="KW-1133">Transmembrane helix</keyword>
<keyword evidence="5 6" id="KW-0472">Membrane</keyword>
<evidence type="ECO:0000313" key="7">
    <source>
        <dbReference type="EMBL" id="KAJ8866469.1"/>
    </source>
</evidence>
<evidence type="ECO:0000256" key="5">
    <source>
        <dbReference type="ARBA" id="ARBA00023136"/>
    </source>
</evidence>
<protein>
    <recommendedName>
        <fullName evidence="6">Gustatory receptor</fullName>
    </recommendedName>
</protein>
<evidence type="ECO:0000256" key="6">
    <source>
        <dbReference type="RuleBase" id="RU363108"/>
    </source>
</evidence>
<comment type="function">
    <text evidence="6">Gustatory receptor which mediates acceptance or avoidance behavior, depending on its substrates.</text>
</comment>
<proteinExistence type="inferred from homology"/>
<sequence length="687" mass="77086">MQPQWTMRAPSLTKIVAGCETIRTFPGIHQRILVSMQVFVLMEGILNVAVFLLATMIPSWRSPGDMQSALLPTRALLCVLGVAPSKGFTLHACYNVLVTAGVVASGTVAITRCIQDGNSQVLVNVCFLTVVTLLHCTSLTFLLANLVRGGNVTSHIFTRISEVDGILLKRPVVSYRKLQVIQLLAILFLFVASGFLIYLDLFMRWDSPTPVFFISVVNFTGILSCSMNYYIALLITVVWHRYKLLNQTLCCAFENLETRVFCLTMKINTFFRHHARARQSQATNRSVEDTLQQKELIVLRRAYFSLAEVVNSIKFLYGLPVLVCTITYLISVVWLLYFGLKEEHVNDRSCRTVFRSAYILFVEATLTYACNLVETEAKETATYLRKILLWADLGENELHEVQLFLQDVSCSRVAFTACDYIRLDARFMTAFIGTVERERSLVQQSDDSPRLTHAVQGFYSRGVVGGRGSLPDCRKWEAWRTMPLAGGLLPNHCVPSHSTFTPSPIGAPACREHHGGVVEAGRQQRQLAPRSLRAGMNTGGCAGIKGRVERSLTHSLFRKHGPSAGEPIAVAVRYRDGVTKPAGEDEGVGRRRRSRPAAILLRHPAAIFYDINLDHWPVILTFTPLGSTKQSGRDDDPTTRFRRLHLTTNRIKLTYKRYILLFYTFFRSIAPSLHRPIAPSTHNSINP</sequence>
<gene>
    <name evidence="7" type="ORF">PR048_032312</name>
</gene>
<evidence type="ECO:0000256" key="1">
    <source>
        <dbReference type="ARBA" id="ARBA00004651"/>
    </source>
</evidence>
<evidence type="ECO:0000313" key="8">
    <source>
        <dbReference type="Proteomes" id="UP001159363"/>
    </source>
</evidence>
<evidence type="ECO:0000256" key="4">
    <source>
        <dbReference type="ARBA" id="ARBA00022989"/>
    </source>
</evidence>
<organism evidence="7 8">
    <name type="scientific">Dryococelus australis</name>
    <dbReference type="NCBI Taxonomy" id="614101"/>
    <lineage>
        <taxon>Eukaryota</taxon>
        <taxon>Metazoa</taxon>
        <taxon>Ecdysozoa</taxon>
        <taxon>Arthropoda</taxon>
        <taxon>Hexapoda</taxon>
        <taxon>Insecta</taxon>
        <taxon>Pterygota</taxon>
        <taxon>Neoptera</taxon>
        <taxon>Polyneoptera</taxon>
        <taxon>Phasmatodea</taxon>
        <taxon>Verophasmatodea</taxon>
        <taxon>Anareolatae</taxon>
        <taxon>Phasmatidae</taxon>
        <taxon>Eurycanthinae</taxon>
        <taxon>Dryococelus</taxon>
    </lineage>
</organism>
<dbReference type="EMBL" id="JARBHB010000016">
    <property type="protein sequence ID" value="KAJ8866469.1"/>
    <property type="molecule type" value="Genomic_DNA"/>
</dbReference>
<comment type="caution">
    <text evidence="7">The sequence shown here is derived from an EMBL/GenBank/DDBJ whole genome shotgun (WGS) entry which is preliminary data.</text>
</comment>
<feature type="transmembrane region" description="Helical" evidence="6">
    <location>
        <begin position="94"/>
        <end position="114"/>
    </location>
</feature>
<feature type="transmembrane region" description="Helical" evidence="6">
    <location>
        <begin position="315"/>
        <end position="340"/>
    </location>
</feature>
<reference evidence="7 8" key="1">
    <citation type="submission" date="2023-02" db="EMBL/GenBank/DDBJ databases">
        <title>LHISI_Scaffold_Assembly.</title>
        <authorList>
            <person name="Stuart O.P."/>
            <person name="Cleave R."/>
            <person name="Magrath M.J.L."/>
            <person name="Mikheyev A.S."/>
        </authorList>
    </citation>
    <scope>NUCLEOTIDE SEQUENCE [LARGE SCALE GENOMIC DNA]</scope>
    <source>
        <strain evidence="7">Daus_M_001</strain>
        <tissue evidence="7">Leg muscle</tissue>
    </source>
</reference>
<keyword evidence="6" id="KW-0675">Receptor</keyword>
<dbReference type="Pfam" id="PF08395">
    <property type="entry name" value="7tm_7"/>
    <property type="match status" value="1"/>
</dbReference>
<feature type="transmembrane region" description="Helical" evidence="6">
    <location>
        <begin position="32"/>
        <end position="57"/>
    </location>
</feature>
<feature type="transmembrane region" description="Helical" evidence="6">
    <location>
        <begin position="121"/>
        <end position="144"/>
    </location>
</feature>
<keyword evidence="2 6" id="KW-1003">Cell membrane</keyword>
<keyword evidence="6" id="KW-0807">Transducer</keyword>
<dbReference type="Proteomes" id="UP001159363">
    <property type="component" value="Chromosome 15"/>
</dbReference>
<accession>A0ABQ9G1V2</accession>
<evidence type="ECO:0000256" key="2">
    <source>
        <dbReference type="ARBA" id="ARBA00022475"/>
    </source>
</evidence>
<keyword evidence="3 6" id="KW-0812">Transmembrane</keyword>
<feature type="transmembrane region" description="Helical" evidence="6">
    <location>
        <begin position="352"/>
        <end position="369"/>
    </location>
</feature>
<evidence type="ECO:0000256" key="3">
    <source>
        <dbReference type="ARBA" id="ARBA00022692"/>
    </source>
</evidence>
<dbReference type="InterPro" id="IPR013604">
    <property type="entry name" value="7TM_chemorcpt"/>
</dbReference>